<evidence type="ECO:0000313" key="2">
    <source>
        <dbReference type="EMBL" id="ASV30787.1"/>
    </source>
</evidence>
<keyword evidence="3" id="KW-1185">Reference proteome</keyword>
<evidence type="ECO:0008006" key="4">
    <source>
        <dbReference type="Google" id="ProtNLM"/>
    </source>
</evidence>
<dbReference type="AlphaFoldDB" id="A0A223V6G0"/>
<feature type="signal peptide" evidence="1">
    <location>
        <begin position="1"/>
        <end position="21"/>
    </location>
</feature>
<dbReference type="KEGG" id="marb:CJ263_11490"/>
<reference evidence="2 3" key="1">
    <citation type="submission" date="2017-08" db="EMBL/GenBank/DDBJ databases">
        <title>The complete genome sequence of Maribacter sp. B1, isolated from deep-sea sediment.</title>
        <authorList>
            <person name="Wu Y.-H."/>
            <person name="Cheng H."/>
            <person name="Xu X.-W."/>
        </authorList>
    </citation>
    <scope>NUCLEOTIDE SEQUENCE [LARGE SCALE GENOMIC DNA]</scope>
    <source>
        <strain evidence="2 3">B1</strain>
    </source>
</reference>
<organism evidence="2 3">
    <name type="scientific">Maribacter cobaltidurans</name>
    <dbReference type="NCBI Taxonomy" id="1178778"/>
    <lineage>
        <taxon>Bacteria</taxon>
        <taxon>Pseudomonadati</taxon>
        <taxon>Bacteroidota</taxon>
        <taxon>Flavobacteriia</taxon>
        <taxon>Flavobacteriales</taxon>
        <taxon>Flavobacteriaceae</taxon>
        <taxon>Maribacter</taxon>
    </lineage>
</organism>
<dbReference type="PROSITE" id="PS51257">
    <property type="entry name" value="PROKAR_LIPOPROTEIN"/>
    <property type="match status" value="1"/>
</dbReference>
<proteinExistence type="predicted"/>
<dbReference type="RefSeq" id="WP_094997405.1">
    <property type="nucleotide sequence ID" value="NZ_BMJL01000003.1"/>
</dbReference>
<feature type="chain" id="PRO_5012894891" description="Cardiolipin synthetase" evidence="1">
    <location>
        <begin position="22"/>
        <end position="211"/>
    </location>
</feature>
<gene>
    <name evidence="2" type="ORF">CJ263_11490</name>
</gene>
<evidence type="ECO:0000256" key="1">
    <source>
        <dbReference type="SAM" id="SignalP"/>
    </source>
</evidence>
<keyword evidence="1" id="KW-0732">Signal</keyword>
<protein>
    <recommendedName>
        <fullName evidence="4">Cardiolipin synthetase</fullName>
    </recommendedName>
</protein>
<evidence type="ECO:0000313" key="3">
    <source>
        <dbReference type="Proteomes" id="UP000215244"/>
    </source>
</evidence>
<name>A0A223V6G0_9FLAO</name>
<accession>A0A223V6G0</accession>
<sequence length="211" mass="24614">MKKVLFLITILLMGCSSTSLIENWKDPDTVLFNANKVLLVGMTQNEEARSAFEEQLQKEFDNRDVEAWKSVDVFDLSFTDSKKSEAELDMVEQSLLDKGFDAILFTKITGSENRENFLKSMSRWEDGQVRFNDDYLEHQGIYFDSTYYENFKVYFAETTLYCICEGKERAMIWRGIIEIMDPSNVNKAIKDYVKLVVTALEEQDLIFIEDF</sequence>
<dbReference type="Proteomes" id="UP000215244">
    <property type="component" value="Chromosome"/>
</dbReference>
<dbReference type="OrthoDB" id="6077795at2"/>
<dbReference type="EMBL" id="CP022957">
    <property type="protein sequence ID" value="ASV30787.1"/>
    <property type="molecule type" value="Genomic_DNA"/>
</dbReference>